<keyword evidence="3" id="KW-1185">Reference proteome</keyword>
<dbReference type="AlphaFoldDB" id="A0A6A5UPV7"/>
<accession>A0A6A5UPV7</accession>
<protein>
    <submittedName>
        <fullName evidence="2">Uncharacterized protein</fullName>
    </submittedName>
</protein>
<name>A0A6A5UPV7_9PLEO</name>
<evidence type="ECO:0000256" key="1">
    <source>
        <dbReference type="SAM" id="MobiDB-lite"/>
    </source>
</evidence>
<dbReference type="Proteomes" id="UP000800036">
    <property type="component" value="Unassembled WGS sequence"/>
</dbReference>
<sequence>MPHANIQFMYYRPVQSSDLAQDAHNNSESDGHNAPSYDRSASPPLPSNTTGAHLDPFTPESFHYPMVSRRHRHYLYRTSDVSDADWDEITAIFRGLPTESILGEFALGRFSSSIRWDHSPLALKSWHMNINPHCTMHLDWTDADGNHEVLYANAHLHRNRLETIQELSGSKNLWVRSWNKLEYENRNEDTLGLTFCLKQLQTQAPQPPRMPALPTNRTLGVRLVVPYRARATTWSFSLIKTVK</sequence>
<organism evidence="2 3">
    <name type="scientific">Bimuria novae-zelandiae CBS 107.79</name>
    <dbReference type="NCBI Taxonomy" id="1447943"/>
    <lineage>
        <taxon>Eukaryota</taxon>
        <taxon>Fungi</taxon>
        <taxon>Dikarya</taxon>
        <taxon>Ascomycota</taxon>
        <taxon>Pezizomycotina</taxon>
        <taxon>Dothideomycetes</taxon>
        <taxon>Pleosporomycetidae</taxon>
        <taxon>Pleosporales</taxon>
        <taxon>Massarineae</taxon>
        <taxon>Didymosphaeriaceae</taxon>
        <taxon>Bimuria</taxon>
    </lineage>
</organism>
<proteinExistence type="predicted"/>
<dbReference type="EMBL" id="ML976742">
    <property type="protein sequence ID" value="KAF1966724.1"/>
    <property type="molecule type" value="Genomic_DNA"/>
</dbReference>
<gene>
    <name evidence="2" type="ORF">BU23DRAFT_603363</name>
</gene>
<evidence type="ECO:0000313" key="2">
    <source>
        <dbReference type="EMBL" id="KAF1966724.1"/>
    </source>
</evidence>
<evidence type="ECO:0000313" key="3">
    <source>
        <dbReference type="Proteomes" id="UP000800036"/>
    </source>
</evidence>
<feature type="region of interest" description="Disordered" evidence="1">
    <location>
        <begin position="21"/>
        <end position="56"/>
    </location>
</feature>
<reference evidence="2" key="1">
    <citation type="journal article" date="2020" name="Stud. Mycol.">
        <title>101 Dothideomycetes genomes: a test case for predicting lifestyles and emergence of pathogens.</title>
        <authorList>
            <person name="Haridas S."/>
            <person name="Albert R."/>
            <person name="Binder M."/>
            <person name="Bloem J."/>
            <person name="Labutti K."/>
            <person name="Salamov A."/>
            <person name="Andreopoulos B."/>
            <person name="Baker S."/>
            <person name="Barry K."/>
            <person name="Bills G."/>
            <person name="Bluhm B."/>
            <person name="Cannon C."/>
            <person name="Castanera R."/>
            <person name="Culley D."/>
            <person name="Daum C."/>
            <person name="Ezra D."/>
            <person name="Gonzalez J."/>
            <person name="Henrissat B."/>
            <person name="Kuo A."/>
            <person name="Liang C."/>
            <person name="Lipzen A."/>
            <person name="Lutzoni F."/>
            <person name="Magnuson J."/>
            <person name="Mondo S."/>
            <person name="Nolan M."/>
            <person name="Ohm R."/>
            <person name="Pangilinan J."/>
            <person name="Park H.-J."/>
            <person name="Ramirez L."/>
            <person name="Alfaro M."/>
            <person name="Sun H."/>
            <person name="Tritt A."/>
            <person name="Yoshinaga Y."/>
            <person name="Zwiers L.-H."/>
            <person name="Turgeon B."/>
            <person name="Goodwin S."/>
            <person name="Spatafora J."/>
            <person name="Crous P."/>
            <person name="Grigoriev I."/>
        </authorList>
    </citation>
    <scope>NUCLEOTIDE SEQUENCE</scope>
    <source>
        <strain evidence="2">CBS 107.79</strain>
    </source>
</reference>